<keyword evidence="3" id="KW-1185">Reference proteome</keyword>
<evidence type="ECO:0000313" key="3">
    <source>
        <dbReference type="Proteomes" id="UP000324897"/>
    </source>
</evidence>
<feature type="transmembrane region" description="Helical" evidence="1">
    <location>
        <begin position="45"/>
        <end position="62"/>
    </location>
</feature>
<dbReference type="Proteomes" id="UP000324897">
    <property type="component" value="Unassembled WGS sequence"/>
</dbReference>
<evidence type="ECO:0000256" key="1">
    <source>
        <dbReference type="SAM" id="Phobius"/>
    </source>
</evidence>
<proteinExistence type="predicted"/>
<reference evidence="2 3" key="1">
    <citation type="journal article" date="2019" name="Sci. Rep.">
        <title>A high-quality genome of Eragrostis curvula grass provides insights into Poaceae evolution and supports new strategies to enhance forage quality.</title>
        <authorList>
            <person name="Carballo J."/>
            <person name="Santos B.A.C.M."/>
            <person name="Zappacosta D."/>
            <person name="Garbus I."/>
            <person name="Selva J.P."/>
            <person name="Gallo C.A."/>
            <person name="Diaz A."/>
            <person name="Albertini E."/>
            <person name="Caccamo M."/>
            <person name="Echenique V."/>
        </authorList>
    </citation>
    <scope>NUCLEOTIDE SEQUENCE [LARGE SCALE GENOMIC DNA]</scope>
    <source>
        <strain evidence="3">cv. Victoria</strain>
        <tissue evidence="2">Leaf</tissue>
    </source>
</reference>
<keyword evidence="1" id="KW-0812">Transmembrane</keyword>
<feature type="non-terminal residue" evidence="2">
    <location>
        <position position="1"/>
    </location>
</feature>
<keyword evidence="1" id="KW-1133">Transmembrane helix</keyword>
<dbReference type="EMBL" id="RWGY01000989">
    <property type="protein sequence ID" value="TVT97514.1"/>
    <property type="molecule type" value="Genomic_DNA"/>
</dbReference>
<comment type="caution">
    <text evidence="2">The sequence shown here is derived from an EMBL/GenBank/DDBJ whole genome shotgun (WGS) entry which is preliminary data.</text>
</comment>
<accession>A0A5J9SDX9</accession>
<organism evidence="2 3">
    <name type="scientific">Eragrostis curvula</name>
    <name type="common">weeping love grass</name>
    <dbReference type="NCBI Taxonomy" id="38414"/>
    <lineage>
        <taxon>Eukaryota</taxon>
        <taxon>Viridiplantae</taxon>
        <taxon>Streptophyta</taxon>
        <taxon>Embryophyta</taxon>
        <taxon>Tracheophyta</taxon>
        <taxon>Spermatophyta</taxon>
        <taxon>Magnoliopsida</taxon>
        <taxon>Liliopsida</taxon>
        <taxon>Poales</taxon>
        <taxon>Poaceae</taxon>
        <taxon>PACMAD clade</taxon>
        <taxon>Chloridoideae</taxon>
        <taxon>Eragrostideae</taxon>
        <taxon>Eragrostidinae</taxon>
        <taxon>Eragrostis</taxon>
    </lineage>
</organism>
<dbReference type="AlphaFoldDB" id="A0A5J9SDX9"/>
<gene>
    <name evidence="2" type="ORF">EJB05_57237</name>
</gene>
<feature type="transmembrane region" description="Helical" evidence="1">
    <location>
        <begin position="98"/>
        <end position="117"/>
    </location>
</feature>
<dbReference type="Gramene" id="TVT97514">
    <property type="protein sequence ID" value="TVT97514"/>
    <property type="gene ID" value="EJB05_57237"/>
</dbReference>
<feature type="transmembrane region" description="Helical" evidence="1">
    <location>
        <begin position="68"/>
        <end position="86"/>
    </location>
</feature>
<protein>
    <submittedName>
        <fullName evidence="2">Uncharacterized protein</fullName>
    </submittedName>
</protein>
<sequence length="119" mass="12957">MIHHVIKDLWVGPPHPLLLILAPCRLVLLRSGIVRRHGIALPSRFVFRSGLVVLGLVAALGGDDALLVSARFLLQSLACFFFFTRLCKCSKPFSSDCLFFVLSPAVALAAISLPLSMQT</sequence>
<evidence type="ECO:0000313" key="2">
    <source>
        <dbReference type="EMBL" id="TVT97514.1"/>
    </source>
</evidence>
<keyword evidence="1" id="KW-0472">Membrane</keyword>
<name>A0A5J9SDX9_9POAL</name>